<dbReference type="EMBL" id="JBEWSZ010000001">
    <property type="protein sequence ID" value="MET2827662.1"/>
    <property type="molecule type" value="Genomic_DNA"/>
</dbReference>
<keyword evidence="4" id="KW-1185">Reference proteome</keyword>
<feature type="signal peptide" evidence="1">
    <location>
        <begin position="1"/>
        <end position="21"/>
    </location>
</feature>
<dbReference type="Pfam" id="PF09917">
    <property type="entry name" value="DUF2147"/>
    <property type="match status" value="1"/>
</dbReference>
<keyword evidence="1" id="KW-0732">Signal</keyword>
<name>A0ABV2DCC9_9HYPH</name>
<accession>A0ABV2DCC9</accession>
<evidence type="ECO:0000259" key="2">
    <source>
        <dbReference type="Pfam" id="PF09917"/>
    </source>
</evidence>
<reference evidence="3 4" key="1">
    <citation type="submission" date="2024-06" db="EMBL/GenBank/DDBJ databases">
        <authorList>
            <person name="Kim D.-U."/>
        </authorList>
    </citation>
    <scope>NUCLEOTIDE SEQUENCE [LARGE SCALE GENOMIC DNA]</scope>
    <source>
        <strain evidence="3 4">KACC15460</strain>
    </source>
</reference>
<dbReference type="RefSeq" id="WP_354459673.1">
    <property type="nucleotide sequence ID" value="NZ_JBEWSZ010000001.1"/>
</dbReference>
<feature type="domain" description="DUF2147" evidence="2">
    <location>
        <begin position="29"/>
        <end position="124"/>
    </location>
</feature>
<dbReference type="Gene3D" id="2.40.128.520">
    <property type="match status" value="1"/>
</dbReference>
<feature type="chain" id="PRO_5045846776" evidence="1">
    <location>
        <begin position="22"/>
        <end position="126"/>
    </location>
</feature>
<comment type="caution">
    <text evidence="3">The sequence shown here is derived from an EMBL/GenBank/DDBJ whole genome shotgun (WGS) entry which is preliminary data.</text>
</comment>
<dbReference type="InterPro" id="IPR019223">
    <property type="entry name" value="DUF2147"/>
</dbReference>
<dbReference type="PANTHER" id="PTHR36919">
    <property type="entry name" value="BLR1215 PROTEIN"/>
    <property type="match status" value="1"/>
</dbReference>
<evidence type="ECO:0000256" key="1">
    <source>
        <dbReference type="SAM" id="SignalP"/>
    </source>
</evidence>
<evidence type="ECO:0000313" key="4">
    <source>
        <dbReference type="Proteomes" id="UP001548832"/>
    </source>
</evidence>
<proteinExistence type="predicted"/>
<gene>
    <name evidence="3" type="ORF">ABVQ20_11820</name>
</gene>
<sequence length="126" mass="13362">MKARKIVLGLGVLWLAGAAVAASQPDASGIWMRGDGNAKVRIAPCGSDICATNLWIKDTSGGEYVGDKLVMSVKPKSADTLAGKAFDPKRNLTYSIQVKVRKANLVTRGCLVSGLVCKNVNWSRAN</sequence>
<protein>
    <submittedName>
        <fullName evidence="3">DUF2147 domain-containing protein</fullName>
    </submittedName>
</protein>
<organism evidence="3 4">
    <name type="scientific">Mesorhizobium shangrilense</name>
    <dbReference type="NCBI Taxonomy" id="460060"/>
    <lineage>
        <taxon>Bacteria</taxon>
        <taxon>Pseudomonadati</taxon>
        <taxon>Pseudomonadota</taxon>
        <taxon>Alphaproteobacteria</taxon>
        <taxon>Hyphomicrobiales</taxon>
        <taxon>Phyllobacteriaceae</taxon>
        <taxon>Mesorhizobium</taxon>
    </lineage>
</organism>
<dbReference type="PANTHER" id="PTHR36919:SF2">
    <property type="entry name" value="BLL6627 PROTEIN"/>
    <property type="match status" value="1"/>
</dbReference>
<evidence type="ECO:0000313" key="3">
    <source>
        <dbReference type="EMBL" id="MET2827662.1"/>
    </source>
</evidence>
<dbReference type="Proteomes" id="UP001548832">
    <property type="component" value="Unassembled WGS sequence"/>
</dbReference>